<proteinExistence type="predicted"/>
<dbReference type="AlphaFoldDB" id="A0A518FM86"/>
<dbReference type="EMBL" id="CP036317">
    <property type="protein sequence ID" value="QDV17462.1"/>
    <property type="molecule type" value="Genomic_DNA"/>
</dbReference>
<name>A0A518FM86_9PLAN</name>
<evidence type="ECO:0000313" key="2">
    <source>
        <dbReference type="Proteomes" id="UP000320839"/>
    </source>
</evidence>
<accession>A0A518A3I9</accession>
<organism evidence="1 2">
    <name type="scientific">Gimesia panareensis</name>
    <dbReference type="NCBI Taxonomy" id="2527978"/>
    <lineage>
        <taxon>Bacteria</taxon>
        <taxon>Pseudomonadati</taxon>
        <taxon>Planctomycetota</taxon>
        <taxon>Planctomycetia</taxon>
        <taxon>Planctomycetales</taxon>
        <taxon>Planctomycetaceae</taxon>
        <taxon>Gimesia</taxon>
    </lineage>
</organism>
<dbReference type="Proteomes" id="UP000320839">
    <property type="component" value="Chromosome"/>
</dbReference>
<reference evidence="1 2" key="1">
    <citation type="submission" date="2019-02" db="EMBL/GenBank/DDBJ databases">
        <title>Deep-cultivation of Planctomycetes and their phenomic and genomic characterization uncovers novel biology.</title>
        <authorList>
            <person name="Wiegand S."/>
            <person name="Jogler M."/>
            <person name="Boedeker C."/>
            <person name="Pinto D."/>
            <person name="Vollmers J."/>
            <person name="Rivas-Marin E."/>
            <person name="Kohn T."/>
            <person name="Peeters S.H."/>
            <person name="Heuer A."/>
            <person name="Rast P."/>
            <person name="Oberbeckmann S."/>
            <person name="Bunk B."/>
            <person name="Jeske O."/>
            <person name="Meyerdierks A."/>
            <person name="Storesund J.E."/>
            <person name="Kallscheuer N."/>
            <person name="Luecker S."/>
            <person name="Lage O.M."/>
            <person name="Pohl T."/>
            <person name="Merkel B.J."/>
            <person name="Hornburger P."/>
            <person name="Mueller R.-W."/>
            <person name="Bruemmer F."/>
            <person name="Labrenz M."/>
            <person name="Spormann A.M."/>
            <person name="Op den Camp H."/>
            <person name="Overmann J."/>
            <person name="Amann R."/>
            <person name="Jetten M.S.M."/>
            <person name="Mascher T."/>
            <person name="Medema M.H."/>
            <person name="Devos D.P."/>
            <person name="Kaster A.-K."/>
            <person name="Ovreas L."/>
            <person name="Rohde M."/>
            <person name="Galperin M.Y."/>
            <person name="Jogler C."/>
        </authorList>
    </citation>
    <scope>NUCLEOTIDE SEQUENCE [LARGE SCALE GENOMIC DNA]</scope>
    <source>
        <strain evidence="1 2">Pan153</strain>
    </source>
</reference>
<protein>
    <submittedName>
        <fullName evidence="1">Uncharacterized protein</fullName>
    </submittedName>
</protein>
<sequence>MLPTNRLSAPLLRLRRRFPKQSHVSRTLCMQMRPSLSATIPTLTIYGRATFHTTGFAGGASPSKVPTIHAKQNSMVRSRYGTLSVIPSSKSTNLRGKLNDFERLCPDRNELEATDLSIGALTETRDDLTISVGVKVYSTGASVALSAGDDLFLSAGIARKNNNMFNKHPSSSALYLIESGEPAFPSSPRRHVESGLQRPDPASTPAAGNVSGGLEEILRLA</sequence>
<accession>A0A518FM86</accession>
<evidence type="ECO:0000313" key="1">
    <source>
        <dbReference type="EMBL" id="QDV17462.1"/>
    </source>
</evidence>
<gene>
    <name evidence="1" type="ORF">Pan153_21150</name>
</gene>